<accession>A0AA43XJD3</accession>
<evidence type="ECO:0000313" key="2">
    <source>
        <dbReference type="EMBL" id="NBG87381.1"/>
    </source>
</evidence>
<feature type="transmembrane region" description="Helical" evidence="1">
    <location>
        <begin position="111"/>
        <end position="134"/>
    </location>
</feature>
<keyword evidence="1" id="KW-1133">Transmembrane helix</keyword>
<dbReference type="RefSeq" id="WP_160718730.1">
    <property type="nucleotide sequence ID" value="NZ_SUMG01000002.1"/>
</dbReference>
<feature type="transmembrane region" description="Helical" evidence="1">
    <location>
        <begin position="21"/>
        <end position="39"/>
    </location>
</feature>
<evidence type="ECO:0008006" key="4">
    <source>
        <dbReference type="Google" id="ProtNLM"/>
    </source>
</evidence>
<sequence length="255" mass="28878">MKNFSAYFKKEMLENLRTYRLLILFIAYILFGLMEPILYRMLPMILESEGFDPAMMGMMDTSQQGLLRSYMANLSQIGLIVVTLTIMGTLSQELQRKYWILPRSKGGSATTLVLSKFLLYGTGLGIATLVGFMVNNFYGRMLFEYTGLDLPGVLQGALLFALYFIFLLSLLFFFISLIQKGIPSVLLTLFVSFLVFPLLNNFSALQNFLPYGLIEESAKFFFDWSSLAPVLVSTLVLTALCLLGTIRRIKTMEIL</sequence>
<feature type="transmembrane region" description="Helical" evidence="1">
    <location>
        <begin position="154"/>
        <end position="178"/>
    </location>
</feature>
<comment type="caution">
    <text evidence="2">The sequence shown here is derived from an EMBL/GenBank/DDBJ whole genome shotgun (WGS) entry which is preliminary data.</text>
</comment>
<proteinExistence type="predicted"/>
<feature type="transmembrane region" description="Helical" evidence="1">
    <location>
        <begin position="185"/>
        <end position="204"/>
    </location>
</feature>
<feature type="transmembrane region" description="Helical" evidence="1">
    <location>
        <begin position="70"/>
        <end position="90"/>
    </location>
</feature>
<keyword evidence="1" id="KW-0472">Membrane</keyword>
<feature type="transmembrane region" description="Helical" evidence="1">
    <location>
        <begin position="224"/>
        <end position="246"/>
    </location>
</feature>
<dbReference type="AlphaFoldDB" id="A0AA43XJD3"/>
<name>A0AA43XJD3_9CLOT</name>
<dbReference type="EMBL" id="SUMG01000002">
    <property type="protein sequence ID" value="NBG87381.1"/>
    <property type="molecule type" value="Genomic_DNA"/>
</dbReference>
<reference evidence="2 3" key="1">
    <citation type="submission" date="2019-04" db="EMBL/GenBank/DDBJ databases">
        <title>Isachenkonia alkalipeptolytica gen. nov. sp. nov. a new anaerobic, alkiliphilic organothrophic bacterium capable to reduce synthesized ferrihydrite isolated from a soda lake.</title>
        <authorList>
            <person name="Toshchakov S.V."/>
            <person name="Zavarzina D.G."/>
            <person name="Zhilina T.N."/>
            <person name="Kostrikina N.A."/>
            <person name="Kublanov I.V."/>
        </authorList>
    </citation>
    <scope>NUCLEOTIDE SEQUENCE [LARGE SCALE GENOMIC DNA]</scope>
    <source>
        <strain evidence="2 3">Z-1701</strain>
    </source>
</reference>
<dbReference type="Proteomes" id="UP000449710">
    <property type="component" value="Unassembled WGS sequence"/>
</dbReference>
<evidence type="ECO:0000313" key="3">
    <source>
        <dbReference type="Proteomes" id="UP000449710"/>
    </source>
</evidence>
<evidence type="ECO:0000256" key="1">
    <source>
        <dbReference type="SAM" id="Phobius"/>
    </source>
</evidence>
<keyword evidence="3" id="KW-1185">Reference proteome</keyword>
<gene>
    <name evidence="2" type="ORF">ISALK_02585</name>
</gene>
<protein>
    <recommendedName>
        <fullName evidence="4">ABC transporter permease subunit</fullName>
    </recommendedName>
</protein>
<organism evidence="2 3">
    <name type="scientific">Isachenkonia alkalipeptolytica</name>
    <dbReference type="NCBI Taxonomy" id="2565777"/>
    <lineage>
        <taxon>Bacteria</taxon>
        <taxon>Bacillati</taxon>
        <taxon>Bacillota</taxon>
        <taxon>Clostridia</taxon>
        <taxon>Eubacteriales</taxon>
        <taxon>Clostridiaceae</taxon>
        <taxon>Isachenkonia</taxon>
    </lineage>
</organism>
<keyword evidence="1" id="KW-0812">Transmembrane</keyword>